<comment type="caution">
    <text evidence="1">The sequence shown here is derived from an EMBL/GenBank/DDBJ whole genome shotgun (WGS) entry which is preliminary data.</text>
</comment>
<evidence type="ECO:0000313" key="1">
    <source>
        <dbReference type="EMBL" id="KAG7376006.1"/>
    </source>
</evidence>
<accession>A0A8T1V504</accession>
<gene>
    <name evidence="1" type="ORF">PHYPSEUDO_014687</name>
</gene>
<dbReference type="Proteomes" id="UP000694044">
    <property type="component" value="Unassembled WGS sequence"/>
</dbReference>
<proteinExistence type="predicted"/>
<dbReference type="AlphaFoldDB" id="A0A8T1V504"/>
<evidence type="ECO:0000313" key="2">
    <source>
        <dbReference type="Proteomes" id="UP000694044"/>
    </source>
</evidence>
<dbReference type="EMBL" id="JAGDFM010000852">
    <property type="protein sequence ID" value="KAG7376006.1"/>
    <property type="molecule type" value="Genomic_DNA"/>
</dbReference>
<keyword evidence="2" id="KW-1185">Reference proteome</keyword>
<sequence>MPRQALGCLSPGVNIHKLMSGIALCRCGRTDVIVLAERSLLFAGRCFQCFGHRCRAEIAAQVLARRRYSPSCLDDILERYNRADPLVARCMHGSPGASSKLVVLGALQTDGHRCGLGRFCWSSFAVREEGVALYLAVEVACPTDFEVLGPTEQEEEADKEAAP</sequence>
<organism evidence="1 2">
    <name type="scientific">Phytophthora pseudosyringae</name>
    <dbReference type="NCBI Taxonomy" id="221518"/>
    <lineage>
        <taxon>Eukaryota</taxon>
        <taxon>Sar</taxon>
        <taxon>Stramenopiles</taxon>
        <taxon>Oomycota</taxon>
        <taxon>Peronosporomycetes</taxon>
        <taxon>Peronosporales</taxon>
        <taxon>Peronosporaceae</taxon>
        <taxon>Phytophthora</taxon>
    </lineage>
</organism>
<protein>
    <submittedName>
        <fullName evidence="1">Uncharacterized protein</fullName>
    </submittedName>
</protein>
<reference evidence="1" key="1">
    <citation type="submission" date="2021-02" db="EMBL/GenBank/DDBJ databases">
        <authorList>
            <person name="Palmer J.M."/>
        </authorList>
    </citation>
    <scope>NUCLEOTIDE SEQUENCE</scope>
    <source>
        <strain evidence="1">SCRP734</strain>
    </source>
</reference>
<name>A0A8T1V504_9STRA</name>